<comment type="caution">
    <text evidence="2">The sequence shown here is derived from an EMBL/GenBank/DDBJ whole genome shotgun (WGS) entry which is preliminary data.</text>
</comment>
<organism evidence="2 3">
    <name type="scientific">candidate division WWE3 bacterium GW2011_GWB1_41_6</name>
    <dbReference type="NCBI Taxonomy" id="1619112"/>
    <lineage>
        <taxon>Bacteria</taxon>
        <taxon>Katanobacteria</taxon>
    </lineage>
</organism>
<dbReference type="AlphaFoldDB" id="A0A0G0WTP4"/>
<keyword evidence="1" id="KW-1133">Transmembrane helix</keyword>
<keyword evidence="1" id="KW-0812">Transmembrane</keyword>
<keyword evidence="1" id="KW-0472">Membrane</keyword>
<evidence type="ECO:0000256" key="1">
    <source>
        <dbReference type="SAM" id="Phobius"/>
    </source>
</evidence>
<dbReference type="Proteomes" id="UP000034163">
    <property type="component" value="Unassembled WGS sequence"/>
</dbReference>
<feature type="transmembrane region" description="Helical" evidence="1">
    <location>
        <begin position="20"/>
        <end position="41"/>
    </location>
</feature>
<proteinExistence type="predicted"/>
<sequence length="145" mass="16483">MFRLLKNIYLQTEEIKGKKLLYLIAGVFFGFLLLGVFLGYLTNIVLNINERNQENNLTGQENSSTNETSIEGKIKYIDPKLYPADDISFTLVDNKGKELILLKARDQILSVAENQYVTVYGTKEKTSENKDVLMVDRVSIKNVAN</sequence>
<name>A0A0G0WTP4_UNCKA</name>
<protein>
    <submittedName>
        <fullName evidence="2">Uncharacterized protein</fullName>
    </submittedName>
</protein>
<evidence type="ECO:0000313" key="3">
    <source>
        <dbReference type="Proteomes" id="UP000034163"/>
    </source>
</evidence>
<evidence type="ECO:0000313" key="2">
    <source>
        <dbReference type="EMBL" id="KKS16114.1"/>
    </source>
</evidence>
<dbReference type="EMBL" id="LCBS01000027">
    <property type="protein sequence ID" value="KKS16114.1"/>
    <property type="molecule type" value="Genomic_DNA"/>
</dbReference>
<gene>
    <name evidence="2" type="ORF">UU72_C0027G0007</name>
</gene>
<reference evidence="2 3" key="1">
    <citation type="journal article" date="2015" name="Nature">
        <title>rRNA introns, odd ribosomes, and small enigmatic genomes across a large radiation of phyla.</title>
        <authorList>
            <person name="Brown C.T."/>
            <person name="Hug L.A."/>
            <person name="Thomas B.C."/>
            <person name="Sharon I."/>
            <person name="Castelle C.J."/>
            <person name="Singh A."/>
            <person name="Wilkins M.J."/>
            <person name="Williams K.H."/>
            <person name="Banfield J.F."/>
        </authorList>
    </citation>
    <scope>NUCLEOTIDE SEQUENCE [LARGE SCALE GENOMIC DNA]</scope>
</reference>
<accession>A0A0G0WTP4</accession>